<dbReference type="AlphaFoldDB" id="A0A7J9V2L9"/>
<comment type="caution">
    <text evidence="3">The sequence shown here is derived from an EMBL/GenBank/DDBJ whole genome shotgun (WGS) entry which is preliminary data.</text>
</comment>
<dbReference type="InterPro" id="IPR002035">
    <property type="entry name" value="VWF_A"/>
</dbReference>
<organism evidence="3 4">
    <name type="scientific">Georgenia ruanii</name>
    <dbReference type="NCBI Taxonomy" id="348442"/>
    <lineage>
        <taxon>Bacteria</taxon>
        <taxon>Bacillati</taxon>
        <taxon>Actinomycetota</taxon>
        <taxon>Actinomycetes</taxon>
        <taxon>Micrococcales</taxon>
        <taxon>Bogoriellaceae</taxon>
        <taxon>Georgenia</taxon>
    </lineage>
</organism>
<name>A0A7J9V2L9_9MICO</name>
<sequence length="424" mass="43654">MHIATHLDVDVLTLEDDATLSLLLEITAPTPSTDTQRPAATLEVVLDRSGSMSGAPLEGAKAALLAVVDRLDPHDRFGVVTFDTEAAVVVPAGPLKDKAAVKRAIERIGPGGMTDLAAGYLRGLKEARRAATAAGATLALISDGHANSGETRPDVLGAVAAKARTQGVTTSSLGYGLGYDERLLSALARGGAGNEAFAEDPDAAGQAIAGEVDGLLSQAAQAATLLVTMSPAVRALRVVNDLPTNSVEQGVQVELGGLYAGETRKLVLTFDIPGLSTLGLLQVAELTLNYVELPALEEHTITVPVHVNVVPGDDAAGRVPDPVVRTELAYLEAQRAKREASTLLSKGDAAAALRHLQSSAGLVGDALAGAPAAMVADLREEAASLTALMADVHDGALSRAAKTSSMEASVRSRTRGRRRPSATF</sequence>
<dbReference type="PROSITE" id="PS50234">
    <property type="entry name" value="VWFA"/>
    <property type="match status" value="1"/>
</dbReference>
<keyword evidence="4" id="KW-1185">Reference proteome</keyword>
<dbReference type="InterPro" id="IPR051266">
    <property type="entry name" value="CLCR"/>
</dbReference>
<dbReference type="PANTHER" id="PTHR10579">
    <property type="entry name" value="CALCIUM-ACTIVATED CHLORIDE CHANNEL REGULATOR"/>
    <property type="match status" value="1"/>
</dbReference>
<reference evidence="3 4" key="1">
    <citation type="submission" date="2019-10" db="EMBL/GenBank/DDBJ databases">
        <title>Georgenia wutianyii sp. nov. and Georgenia yuyongxinii sp. nov. isolated from plateau pika (Ochotona curzoniae) in the Qinghai-Tibet plateau of China.</title>
        <authorList>
            <person name="Tian Z."/>
        </authorList>
    </citation>
    <scope>NUCLEOTIDE SEQUENCE [LARGE SCALE GENOMIC DNA]</scope>
    <source>
        <strain evidence="3 4">JCM 15130</strain>
    </source>
</reference>
<feature type="region of interest" description="Disordered" evidence="1">
    <location>
        <begin position="403"/>
        <end position="424"/>
    </location>
</feature>
<evidence type="ECO:0000259" key="2">
    <source>
        <dbReference type="PROSITE" id="PS50234"/>
    </source>
</evidence>
<accession>A0A7J9V2L9</accession>
<evidence type="ECO:0000313" key="3">
    <source>
        <dbReference type="EMBL" id="MPV90360.1"/>
    </source>
</evidence>
<feature type="non-terminal residue" evidence="3">
    <location>
        <position position="1"/>
    </location>
</feature>
<dbReference type="EMBL" id="WHPD01003642">
    <property type="protein sequence ID" value="MPV90360.1"/>
    <property type="molecule type" value="Genomic_DNA"/>
</dbReference>
<dbReference type="Proteomes" id="UP000429644">
    <property type="component" value="Unassembled WGS sequence"/>
</dbReference>
<dbReference type="SMART" id="SM00327">
    <property type="entry name" value="VWA"/>
    <property type="match status" value="1"/>
</dbReference>
<evidence type="ECO:0000313" key="4">
    <source>
        <dbReference type="Proteomes" id="UP000429644"/>
    </source>
</evidence>
<dbReference type="InterPro" id="IPR036465">
    <property type="entry name" value="vWFA_dom_sf"/>
</dbReference>
<dbReference type="Gene3D" id="3.40.50.410">
    <property type="entry name" value="von Willebrand factor, type A domain"/>
    <property type="match status" value="1"/>
</dbReference>
<gene>
    <name evidence="3" type="ORF">GB882_16925</name>
</gene>
<evidence type="ECO:0000256" key="1">
    <source>
        <dbReference type="SAM" id="MobiDB-lite"/>
    </source>
</evidence>
<protein>
    <submittedName>
        <fullName evidence="3">VWA domain-containing protein</fullName>
    </submittedName>
</protein>
<feature type="domain" description="VWFA" evidence="2">
    <location>
        <begin position="41"/>
        <end position="219"/>
    </location>
</feature>
<dbReference type="OrthoDB" id="186919at2"/>
<dbReference type="RefSeq" id="WP_152233160.1">
    <property type="nucleotide sequence ID" value="NZ_BAAAOT010000030.1"/>
</dbReference>
<dbReference type="PANTHER" id="PTHR10579:SF43">
    <property type="entry name" value="ZINC FINGER (C3HC4-TYPE RING FINGER) FAMILY PROTEIN"/>
    <property type="match status" value="1"/>
</dbReference>
<feature type="compositionally biased region" description="Basic residues" evidence="1">
    <location>
        <begin position="412"/>
        <end position="424"/>
    </location>
</feature>
<dbReference type="SUPFAM" id="SSF53300">
    <property type="entry name" value="vWA-like"/>
    <property type="match status" value="1"/>
</dbReference>
<dbReference type="Pfam" id="PF00092">
    <property type="entry name" value="VWA"/>
    <property type="match status" value="1"/>
</dbReference>
<proteinExistence type="predicted"/>